<dbReference type="InterPro" id="IPR028082">
    <property type="entry name" value="Peripla_BP_I"/>
</dbReference>
<dbReference type="Proteomes" id="UP000035963">
    <property type="component" value="Unassembled WGS sequence"/>
</dbReference>
<dbReference type="PANTHER" id="PTHR47151:SF2">
    <property type="entry name" value="AMINO ACID BINDING PROTEIN"/>
    <property type="match status" value="1"/>
</dbReference>
<dbReference type="OrthoDB" id="9783240at2"/>
<reference evidence="5 6" key="1">
    <citation type="journal article" date="2015" name="Genome Announc.">
        <title>Draft Genome Sequence of Burkholderia sp. Strain PML1(12), an Ectomycorrhizosphere-Inhabiting Bacterium with Effective Mineral-Weathering Ability.</title>
        <authorList>
            <person name="Uroz S."/>
            <person name="Oger P."/>
        </authorList>
    </citation>
    <scope>NUCLEOTIDE SEQUENCE [LARGE SCALE GENOMIC DNA]</scope>
    <source>
        <strain evidence="6">PML1(12)</strain>
    </source>
</reference>
<dbReference type="AlphaFoldDB" id="A0A0J1D2I2"/>
<evidence type="ECO:0000256" key="2">
    <source>
        <dbReference type="ARBA" id="ARBA00022729"/>
    </source>
</evidence>
<comment type="caution">
    <text evidence="5">The sequence shown here is derived from an EMBL/GenBank/DDBJ whole genome shotgun (WGS) entry which is preliminary data.</text>
</comment>
<organism evidence="5 6">
    <name type="scientific">Caballeronia mineralivorans PML1(12)</name>
    <dbReference type="NCBI Taxonomy" id="908627"/>
    <lineage>
        <taxon>Bacteria</taxon>
        <taxon>Pseudomonadati</taxon>
        <taxon>Pseudomonadota</taxon>
        <taxon>Betaproteobacteria</taxon>
        <taxon>Burkholderiales</taxon>
        <taxon>Burkholderiaceae</taxon>
        <taxon>Caballeronia</taxon>
    </lineage>
</organism>
<name>A0A0J1D2I2_9BURK</name>
<keyword evidence="2 3" id="KW-0732">Signal</keyword>
<proteinExistence type="inferred from homology"/>
<evidence type="ECO:0000313" key="5">
    <source>
        <dbReference type="EMBL" id="KLU26955.1"/>
    </source>
</evidence>
<evidence type="ECO:0000313" key="6">
    <source>
        <dbReference type="Proteomes" id="UP000035963"/>
    </source>
</evidence>
<dbReference type="SUPFAM" id="SSF53822">
    <property type="entry name" value="Periplasmic binding protein-like I"/>
    <property type="match status" value="1"/>
</dbReference>
<sequence>MRLTRNFVVCCGLSAIMGTALADTSVTIGLSGPLTGNQAGSGKDNENGARLAIQDLNAKPLTIGRQKVTLKLDSEDDQGDPKVGVQIAQKLVDSGAIAILGPNNSGVAIPASRVFNGAGVAILPVASNPALTAQGFNNIFRIGASDAQLGGSMADFAKNVLKADTVAVIDDRTAYGEGIATEFLREARQIGLTVVGQDYTNSNAVDFKAILSTLKTKDPDAIFYGGYTAQAGPMVKQMHQIALKAKLMGGDGICSAEMAQLTGELASSVYCAQGGSALDKTETGRAFIKRYKSTYSMEMLVYAANFYDGTMMIAQAMLATNTTTDRTKVRAYLANAQYDGIAGHYAFDSTGNLKGAPTTVYTFRKSQLVPY</sequence>
<dbReference type="PATRIC" id="fig|908627.4.peg.1531"/>
<evidence type="ECO:0000259" key="4">
    <source>
        <dbReference type="Pfam" id="PF13458"/>
    </source>
</evidence>
<feature type="signal peptide" evidence="3">
    <location>
        <begin position="1"/>
        <end position="22"/>
    </location>
</feature>
<dbReference type="RefSeq" id="WP_047845869.1">
    <property type="nucleotide sequence ID" value="NZ_AEJF01000057.1"/>
</dbReference>
<keyword evidence="6" id="KW-1185">Reference proteome</keyword>
<comment type="similarity">
    <text evidence="1">Belongs to the leucine-binding protein family.</text>
</comment>
<feature type="domain" description="Leucine-binding protein" evidence="4">
    <location>
        <begin position="25"/>
        <end position="361"/>
    </location>
</feature>
<feature type="chain" id="PRO_5005249401" evidence="3">
    <location>
        <begin position="23"/>
        <end position="371"/>
    </location>
</feature>
<dbReference type="PANTHER" id="PTHR47151">
    <property type="entry name" value="LEU/ILE/VAL-BINDING ABC TRANSPORTER SUBUNIT"/>
    <property type="match status" value="1"/>
</dbReference>
<evidence type="ECO:0000256" key="3">
    <source>
        <dbReference type="SAM" id="SignalP"/>
    </source>
</evidence>
<accession>A0A0J1D2I2</accession>
<evidence type="ECO:0000256" key="1">
    <source>
        <dbReference type="ARBA" id="ARBA00010062"/>
    </source>
</evidence>
<dbReference type="Pfam" id="PF13458">
    <property type="entry name" value="Peripla_BP_6"/>
    <property type="match status" value="1"/>
</dbReference>
<dbReference type="InterPro" id="IPR028081">
    <property type="entry name" value="Leu-bd"/>
</dbReference>
<dbReference type="CDD" id="cd06342">
    <property type="entry name" value="PBP1_ABC_LIVBP-like"/>
    <property type="match status" value="1"/>
</dbReference>
<dbReference type="Gene3D" id="3.40.50.2300">
    <property type="match status" value="2"/>
</dbReference>
<gene>
    <name evidence="5" type="ORF">EOS_06900</name>
</gene>
<dbReference type="EMBL" id="AEJF01000057">
    <property type="protein sequence ID" value="KLU26955.1"/>
    <property type="molecule type" value="Genomic_DNA"/>
</dbReference>
<protein>
    <submittedName>
        <fullName evidence="5">ABC transporter substrate-binding protein</fullName>
    </submittedName>
</protein>